<accession>A0A1C4CMX7</accession>
<dbReference type="EMBL" id="FMAR01000004">
    <property type="protein sequence ID" value="SCC20455.1"/>
    <property type="molecule type" value="Genomic_DNA"/>
</dbReference>
<evidence type="ECO:0000256" key="1">
    <source>
        <dbReference type="SAM" id="SignalP"/>
    </source>
</evidence>
<evidence type="ECO:0000313" key="2">
    <source>
        <dbReference type="EMBL" id="SCC20455.1"/>
    </source>
</evidence>
<gene>
    <name evidence="2" type="ORF">GA0116948_104208</name>
</gene>
<dbReference type="OrthoDB" id="1493972at2"/>
<protein>
    <recommendedName>
        <fullName evidence="4">Lipocalin-like domain-containing protein</fullName>
    </recommendedName>
</protein>
<dbReference type="RefSeq" id="WP_089710889.1">
    <property type="nucleotide sequence ID" value="NZ_FMAR01000004.1"/>
</dbReference>
<feature type="chain" id="PRO_5008690073" description="Lipocalin-like domain-containing protein" evidence="1">
    <location>
        <begin position="23"/>
        <end position="157"/>
    </location>
</feature>
<dbReference type="STRING" id="1335309.GA0116948_104208"/>
<evidence type="ECO:0008006" key="4">
    <source>
        <dbReference type="Google" id="ProtNLM"/>
    </source>
</evidence>
<name>A0A1C4CMX7_9BACT</name>
<evidence type="ECO:0000313" key="3">
    <source>
        <dbReference type="Proteomes" id="UP000242818"/>
    </source>
</evidence>
<keyword evidence="3" id="KW-1185">Reference proteome</keyword>
<feature type="signal peptide" evidence="1">
    <location>
        <begin position="1"/>
        <end position="22"/>
    </location>
</feature>
<proteinExistence type="predicted"/>
<dbReference type="PROSITE" id="PS51257">
    <property type="entry name" value="PROKAR_LIPOPROTEIN"/>
    <property type="match status" value="1"/>
</dbReference>
<reference evidence="2 3" key="1">
    <citation type="submission" date="2016-08" db="EMBL/GenBank/DDBJ databases">
        <authorList>
            <person name="Seilhamer J.J."/>
        </authorList>
    </citation>
    <scope>NUCLEOTIDE SEQUENCE [LARGE SCALE GENOMIC DNA]</scope>
    <source>
        <strain evidence="2 3">A37T2</strain>
    </source>
</reference>
<dbReference type="Proteomes" id="UP000242818">
    <property type="component" value="Unassembled WGS sequence"/>
</dbReference>
<organism evidence="2 3">
    <name type="scientific">Chitinophaga costaii</name>
    <dbReference type="NCBI Taxonomy" id="1335309"/>
    <lineage>
        <taxon>Bacteria</taxon>
        <taxon>Pseudomonadati</taxon>
        <taxon>Bacteroidota</taxon>
        <taxon>Chitinophagia</taxon>
        <taxon>Chitinophagales</taxon>
        <taxon>Chitinophagaceae</taxon>
        <taxon>Chitinophaga</taxon>
    </lineage>
</organism>
<dbReference type="AlphaFoldDB" id="A0A1C4CMX7"/>
<sequence length="157" mass="17740">MRSTLYLALLLLALMACQPAIRPTTVATDSLHAETLNGTYKLLSALIITKGDTQQTFPVANQEMVKLFNGTHFAFLKHDLTQGQGNNPVFEAGEGTFTLHNHHYTEHLVYCNYRAWENQDFSFTLTQQGDTLIQKGIEKIDSLQVDHEIVETYLKQP</sequence>
<keyword evidence="1" id="KW-0732">Signal</keyword>